<accession>A0A5B7JMU0</accession>
<evidence type="ECO:0000313" key="2">
    <source>
        <dbReference type="Proteomes" id="UP000324222"/>
    </source>
</evidence>
<sequence length="72" mass="8112">MKQVPDDLVAERIDNLRKGRRNAQTAQLQQAERMVKRSRIITAHAQIGDNVAVPITLVNRGRVDPHNILGFT</sequence>
<organism evidence="1 2">
    <name type="scientific">Portunus trituberculatus</name>
    <name type="common">Swimming crab</name>
    <name type="synonym">Neptunus trituberculatus</name>
    <dbReference type="NCBI Taxonomy" id="210409"/>
    <lineage>
        <taxon>Eukaryota</taxon>
        <taxon>Metazoa</taxon>
        <taxon>Ecdysozoa</taxon>
        <taxon>Arthropoda</taxon>
        <taxon>Crustacea</taxon>
        <taxon>Multicrustacea</taxon>
        <taxon>Malacostraca</taxon>
        <taxon>Eumalacostraca</taxon>
        <taxon>Eucarida</taxon>
        <taxon>Decapoda</taxon>
        <taxon>Pleocyemata</taxon>
        <taxon>Brachyura</taxon>
        <taxon>Eubrachyura</taxon>
        <taxon>Portunoidea</taxon>
        <taxon>Portunidae</taxon>
        <taxon>Portuninae</taxon>
        <taxon>Portunus</taxon>
    </lineage>
</organism>
<dbReference type="AlphaFoldDB" id="A0A5B7JMU0"/>
<evidence type="ECO:0000313" key="1">
    <source>
        <dbReference type="EMBL" id="MPC93644.1"/>
    </source>
</evidence>
<dbReference type="Proteomes" id="UP000324222">
    <property type="component" value="Unassembled WGS sequence"/>
</dbReference>
<protein>
    <submittedName>
        <fullName evidence="1">Uncharacterized protein</fullName>
    </submittedName>
</protein>
<gene>
    <name evidence="1" type="ORF">E2C01_088781</name>
</gene>
<keyword evidence="2" id="KW-1185">Reference proteome</keyword>
<name>A0A5B7JMU0_PORTR</name>
<proteinExistence type="predicted"/>
<reference evidence="1 2" key="1">
    <citation type="submission" date="2019-05" db="EMBL/GenBank/DDBJ databases">
        <title>Another draft genome of Portunus trituberculatus and its Hox gene families provides insights of decapod evolution.</title>
        <authorList>
            <person name="Jeong J.-H."/>
            <person name="Song I."/>
            <person name="Kim S."/>
            <person name="Choi T."/>
            <person name="Kim D."/>
            <person name="Ryu S."/>
            <person name="Kim W."/>
        </authorList>
    </citation>
    <scope>NUCLEOTIDE SEQUENCE [LARGE SCALE GENOMIC DNA]</scope>
    <source>
        <tissue evidence="1">Muscle</tissue>
    </source>
</reference>
<dbReference type="EMBL" id="VSRR010095599">
    <property type="protein sequence ID" value="MPC93644.1"/>
    <property type="molecule type" value="Genomic_DNA"/>
</dbReference>
<comment type="caution">
    <text evidence="1">The sequence shown here is derived from an EMBL/GenBank/DDBJ whole genome shotgun (WGS) entry which is preliminary data.</text>
</comment>